<evidence type="ECO:0000259" key="9">
    <source>
        <dbReference type="Pfam" id="PF01618"/>
    </source>
</evidence>
<dbReference type="AlphaFoldDB" id="A0A3B0Z055"/>
<evidence type="ECO:0000256" key="7">
    <source>
        <dbReference type="ARBA" id="ARBA00023136"/>
    </source>
</evidence>
<proteinExistence type="inferred from homology"/>
<dbReference type="InterPro" id="IPR000540">
    <property type="entry name" value="Flag_MotA_CS"/>
</dbReference>
<accession>A0A3B0Z055</accession>
<keyword evidence="5 8" id="KW-0812">Transmembrane</keyword>
<sequence length="268" mass="29766">MKQSTRLILLFVPIAISMVVLVSPAHLGAFFNLPGLIVVIGGTLVATFLSRPAAEVLAVLRSMPALMREDPPSTAARDFDQLLRFAYRYRIASIRNAERELGRIDNGFMRAGLQQVVDRAPEQELEKSLRWRLSSVLRREQGRVQIINTMAIFAPAFGMLGTLFGLVNMLSGLGESGLQEIGGNMAFAMITTVYGIIAANLLFKPLAIKMERRTNQRLMQMKTLMEGILMIYHKRHPAQIRDVLESMQHTSIETAPSSQTPDLTLVGT</sequence>
<feature type="transmembrane region" description="Helical" evidence="8">
    <location>
        <begin position="181"/>
        <end position="203"/>
    </location>
</feature>
<dbReference type="GO" id="GO:0006935">
    <property type="term" value="P:chemotaxis"/>
    <property type="evidence" value="ECO:0007669"/>
    <property type="project" value="InterPro"/>
</dbReference>
<feature type="transmembrane region" description="Helical" evidence="8">
    <location>
        <begin position="146"/>
        <end position="169"/>
    </location>
</feature>
<organism evidence="10">
    <name type="scientific">hydrothermal vent metagenome</name>
    <dbReference type="NCBI Taxonomy" id="652676"/>
    <lineage>
        <taxon>unclassified sequences</taxon>
        <taxon>metagenomes</taxon>
        <taxon>ecological metagenomes</taxon>
    </lineage>
</organism>
<comment type="subcellular location">
    <subcellularLocation>
        <location evidence="1">Cell membrane</location>
        <topology evidence="1">Multi-pass membrane protein</topology>
    </subcellularLocation>
</comment>
<keyword evidence="7 8" id="KW-0472">Membrane</keyword>
<keyword evidence="3" id="KW-0813">Transport</keyword>
<feature type="transmembrane region" description="Helical" evidence="8">
    <location>
        <begin position="33"/>
        <end position="60"/>
    </location>
</feature>
<dbReference type="InterPro" id="IPR002898">
    <property type="entry name" value="MotA_ExbB_proton_chnl"/>
</dbReference>
<dbReference type="GO" id="GO:0071978">
    <property type="term" value="P:bacterial-type flagellum-dependent swarming motility"/>
    <property type="evidence" value="ECO:0007669"/>
    <property type="project" value="InterPro"/>
</dbReference>
<dbReference type="Pfam" id="PF01618">
    <property type="entry name" value="MotA_ExbB"/>
    <property type="match status" value="1"/>
</dbReference>
<evidence type="ECO:0000256" key="1">
    <source>
        <dbReference type="ARBA" id="ARBA00004651"/>
    </source>
</evidence>
<gene>
    <name evidence="10" type="ORF">MNBD_GAMMA15-1775</name>
</gene>
<dbReference type="PROSITE" id="PS01307">
    <property type="entry name" value="MOTA"/>
    <property type="match status" value="1"/>
</dbReference>
<keyword evidence="6 8" id="KW-1133">Transmembrane helix</keyword>
<evidence type="ECO:0000256" key="6">
    <source>
        <dbReference type="ARBA" id="ARBA00022989"/>
    </source>
</evidence>
<feature type="transmembrane region" description="Helical" evidence="8">
    <location>
        <begin position="7"/>
        <end position="27"/>
    </location>
</feature>
<evidence type="ECO:0000256" key="8">
    <source>
        <dbReference type="SAM" id="Phobius"/>
    </source>
</evidence>
<evidence type="ECO:0000313" key="10">
    <source>
        <dbReference type="EMBL" id="VAW80967.1"/>
    </source>
</evidence>
<keyword evidence="4" id="KW-1003">Cell membrane</keyword>
<evidence type="ECO:0000256" key="5">
    <source>
        <dbReference type="ARBA" id="ARBA00022692"/>
    </source>
</evidence>
<evidence type="ECO:0000256" key="3">
    <source>
        <dbReference type="ARBA" id="ARBA00022448"/>
    </source>
</evidence>
<dbReference type="EMBL" id="UOFN01000136">
    <property type="protein sequence ID" value="VAW80967.1"/>
    <property type="molecule type" value="Genomic_DNA"/>
</dbReference>
<protein>
    <recommendedName>
        <fullName evidence="9">MotA/TolQ/ExbB proton channel domain-containing protein</fullName>
    </recommendedName>
</protein>
<dbReference type="InterPro" id="IPR047055">
    <property type="entry name" value="MotA-like"/>
</dbReference>
<dbReference type="PANTHER" id="PTHR30433">
    <property type="entry name" value="CHEMOTAXIS PROTEIN MOTA"/>
    <property type="match status" value="1"/>
</dbReference>
<evidence type="ECO:0000256" key="2">
    <source>
        <dbReference type="ARBA" id="ARBA00008038"/>
    </source>
</evidence>
<feature type="domain" description="MotA/TolQ/ExbB proton channel" evidence="9">
    <location>
        <begin position="104"/>
        <end position="222"/>
    </location>
</feature>
<dbReference type="GO" id="GO:0005886">
    <property type="term" value="C:plasma membrane"/>
    <property type="evidence" value="ECO:0007669"/>
    <property type="project" value="UniProtKB-SubCell"/>
</dbReference>
<name>A0A3B0Z055_9ZZZZ</name>
<evidence type="ECO:0000256" key="4">
    <source>
        <dbReference type="ARBA" id="ARBA00022475"/>
    </source>
</evidence>
<comment type="similarity">
    <text evidence="2">Belongs to the MotA family.</text>
</comment>
<reference evidence="10" key="1">
    <citation type="submission" date="2018-06" db="EMBL/GenBank/DDBJ databases">
        <authorList>
            <person name="Zhirakovskaya E."/>
        </authorList>
    </citation>
    <scope>NUCLEOTIDE SEQUENCE</scope>
</reference>